<feature type="signal peptide" evidence="1">
    <location>
        <begin position="1"/>
        <end position="19"/>
    </location>
</feature>
<dbReference type="Proteomes" id="UP000275385">
    <property type="component" value="Unassembled WGS sequence"/>
</dbReference>
<reference evidence="2 3" key="1">
    <citation type="submission" date="2018-08" db="EMBL/GenBank/DDBJ databases">
        <title>Draft genome of the lignicolous fungus Coniochaeta pulveracea.</title>
        <authorList>
            <person name="Borstlap C.J."/>
            <person name="De Witt R.N."/>
            <person name="Botha A."/>
            <person name="Volschenk H."/>
        </authorList>
    </citation>
    <scope>NUCLEOTIDE SEQUENCE [LARGE SCALE GENOMIC DNA]</scope>
    <source>
        <strain evidence="2 3">CAB683</strain>
    </source>
</reference>
<organism evidence="2 3">
    <name type="scientific">Coniochaeta pulveracea</name>
    <dbReference type="NCBI Taxonomy" id="177199"/>
    <lineage>
        <taxon>Eukaryota</taxon>
        <taxon>Fungi</taxon>
        <taxon>Dikarya</taxon>
        <taxon>Ascomycota</taxon>
        <taxon>Pezizomycotina</taxon>
        <taxon>Sordariomycetes</taxon>
        <taxon>Sordariomycetidae</taxon>
        <taxon>Coniochaetales</taxon>
        <taxon>Coniochaetaceae</taxon>
        <taxon>Coniochaeta</taxon>
    </lineage>
</organism>
<evidence type="ECO:0000256" key="1">
    <source>
        <dbReference type="SAM" id="SignalP"/>
    </source>
</evidence>
<feature type="chain" id="PRO_5019215185" description="CBM-cenC domain-containing protein" evidence="1">
    <location>
        <begin position="20"/>
        <end position="336"/>
    </location>
</feature>
<dbReference type="InterPro" id="IPR008979">
    <property type="entry name" value="Galactose-bd-like_sf"/>
</dbReference>
<dbReference type="Gene3D" id="2.60.120.260">
    <property type="entry name" value="Galactose-binding domain-like"/>
    <property type="match status" value="1"/>
</dbReference>
<dbReference type="OrthoDB" id="5335777at2759"/>
<keyword evidence="3" id="KW-1185">Reference proteome</keyword>
<dbReference type="SUPFAM" id="SSF49785">
    <property type="entry name" value="Galactose-binding domain-like"/>
    <property type="match status" value="1"/>
</dbReference>
<dbReference type="EMBL" id="QVQW01000028">
    <property type="protein sequence ID" value="RKU44678.1"/>
    <property type="molecule type" value="Genomic_DNA"/>
</dbReference>
<sequence>MIFSKSGLSAALLVSTATAASLEFEHAKRALADNCLRAIRGTASIGLPFCSSALTIKPVTSTSYVAAPAVTITVSTTTTTSTTLTTTTGTETVSTTVLAKRRTDPTVNILNQCGNNQARVTSACSQFLSGVPTSTSTILSTTTPTLYTTASATITGTSTVNVVATTTSTVQPPAPTNLVVNGNFDETDDIERDWTVFGDACGPACGTGVIQHDTFVSAPAALKVSITQQSSIFGGYYSLGQDFYIDNSKEYIFSFSYRAEQAGTTLRIVVECGEYAPDALDTSMHPTTEWQTFTSGRVSFANTGSSSAMMYINFDAYPGIGVTDTVYLDDVKVVPA</sequence>
<gene>
    <name evidence="2" type="ORF">DL546_004698</name>
</gene>
<proteinExistence type="predicted"/>
<evidence type="ECO:0000313" key="3">
    <source>
        <dbReference type="Proteomes" id="UP000275385"/>
    </source>
</evidence>
<keyword evidence="1" id="KW-0732">Signal</keyword>
<comment type="caution">
    <text evidence="2">The sequence shown here is derived from an EMBL/GenBank/DDBJ whole genome shotgun (WGS) entry which is preliminary data.</text>
</comment>
<dbReference type="AlphaFoldDB" id="A0A420Y9V8"/>
<evidence type="ECO:0008006" key="4">
    <source>
        <dbReference type="Google" id="ProtNLM"/>
    </source>
</evidence>
<evidence type="ECO:0000313" key="2">
    <source>
        <dbReference type="EMBL" id="RKU44678.1"/>
    </source>
</evidence>
<name>A0A420Y9V8_9PEZI</name>
<accession>A0A420Y9V8</accession>
<protein>
    <recommendedName>
        <fullName evidence="4">CBM-cenC domain-containing protein</fullName>
    </recommendedName>
</protein>